<dbReference type="EMBL" id="CM046391">
    <property type="protein sequence ID" value="KAI8559791.1"/>
    <property type="molecule type" value="Genomic_DNA"/>
</dbReference>
<protein>
    <submittedName>
        <fullName evidence="1">Uncharacterized protein</fullName>
    </submittedName>
</protein>
<organism evidence="1 2">
    <name type="scientific">Rhododendron molle</name>
    <name type="common">Chinese azalea</name>
    <name type="synonym">Azalea mollis</name>
    <dbReference type="NCBI Taxonomy" id="49168"/>
    <lineage>
        <taxon>Eukaryota</taxon>
        <taxon>Viridiplantae</taxon>
        <taxon>Streptophyta</taxon>
        <taxon>Embryophyta</taxon>
        <taxon>Tracheophyta</taxon>
        <taxon>Spermatophyta</taxon>
        <taxon>Magnoliopsida</taxon>
        <taxon>eudicotyledons</taxon>
        <taxon>Gunneridae</taxon>
        <taxon>Pentapetalae</taxon>
        <taxon>asterids</taxon>
        <taxon>Ericales</taxon>
        <taxon>Ericaceae</taxon>
        <taxon>Ericoideae</taxon>
        <taxon>Rhodoreae</taxon>
        <taxon>Rhododendron</taxon>
    </lineage>
</organism>
<accession>A0ACC0P3P7</accession>
<name>A0ACC0P3P7_RHOML</name>
<comment type="caution">
    <text evidence="1">The sequence shown here is derived from an EMBL/GenBank/DDBJ whole genome shotgun (WGS) entry which is preliminary data.</text>
</comment>
<sequence>MQESKKKEKRMPNSPVIPTLETSCKKEKGNLRGRATCTKGALRCRRDITQPRKITIPHTSATPEAPHHGSKLPMQGSLIKQQDRIESNADSLRDHWPHFTHPLGPTGMKQSKGEKAPRWNSQRRENEEKRKKKMKTKRRGYGLL</sequence>
<keyword evidence="2" id="KW-1185">Reference proteome</keyword>
<reference evidence="1" key="1">
    <citation type="submission" date="2022-02" db="EMBL/GenBank/DDBJ databases">
        <title>Plant Genome Project.</title>
        <authorList>
            <person name="Zhang R.-G."/>
        </authorList>
    </citation>
    <scope>NUCLEOTIDE SEQUENCE</scope>
    <source>
        <strain evidence="1">AT1</strain>
    </source>
</reference>
<evidence type="ECO:0000313" key="2">
    <source>
        <dbReference type="Proteomes" id="UP001062846"/>
    </source>
</evidence>
<evidence type="ECO:0000313" key="1">
    <source>
        <dbReference type="EMBL" id="KAI8559791.1"/>
    </source>
</evidence>
<gene>
    <name evidence="1" type="ORF">RHMOL_Rhmol04G0202000</name>
</gene>
<dbReference type="Proteomes" id="UP001062846">
    <property type="component" value="Chromosome 4"/>
</dbReference>
<proteinExistence type="predicted"/>